<evidence type="ECO:0000313" key="2">
    <source>
        <dbReference type="Proteomes" id="UP000187367"/>
    </source>
</evidence>
<protein>
    <submittedName>
        <fullName evidence="1">LicD family protein</fullName>
    </submittedName>
</protein>
<dbReference type="EMBL" id="MTJL01000026">
    <property type="protein sequence ID" value="OMI04525.1"/>
    <property type="molecule type" value="Genomic_DNA"/>
</dbReference>
<dbReference type="Proteomes" id="UP000187367">
    <property type="component" value="Unassembled WGS sequence"/>
</dbReference>
<gene>
    <name evidence="1" type="ORF">BW143_13815</name>
</gene>
<reference evidence="1 2" key="1">
    <citation type="submission" date="2017-01" db="EMBL/GenBank/DDBJ databases">
        <title>Bacillus phylogenomics.</title>
        <authorList>
            <person name="Dunlap C."/>
        </authorList>
    </citation>
    <scope>NUCLEOTIDE SEQUENCE [LARGE SCALE GENOMIC DNA]</scope>
    <source>
        <strain evidence="1 2">NRRL B-41282</strain>
    </source>
</reference>
<dbReference type="InterPro" id="IPR036166">
    <property type="entry name" value="YxeA-like_sf"/>
</dbReference>
<dbReference type="SUPFAM" id="SSF159121">
    <property type="entry name" value="BC4932-like"/>
    <property type="match status" value="1"/>
</dbReference>
<dbReference type="NCBIfam" id="TIGR01655">
    <property type="entry name" value="yxeA_fam"/>
    <property type="match status" value="1"/>
</dbReference>
<dbReference type="RefSeq" id="WP_076760659.1">
    <property type="nucleotide sequence ID" value="NZ_JARMMH010000020.1"/>
</dbReference>
<comment type="caution">
    <text evidence="1">The sequence shown here is derived from an EMBL/GenBank/DDBJ whole genome shotgun (WGS) entry which is preliminary data.</text>
</comment>
<sequence length="119" mass="13973">MKWFLGILIIGLIILGGGYFLYAGYYSTEDYYVKITKDPKVVTEKASDGYTDINYNYDVTGYDQKGKPRKLKLSSQDKMQNGQYYIIHWENRREIISSKEKVNKQQIDKDILEKLNKIN</sequence>
<keyword evidence="2" id="KW-1185">Reference proteome</keyword>
<dbReference type="InterPro" id="IPR006542">
    <property type="entry name" value="DUF1093"/>
</dbReference>
<accession>A0A1R1RZP3</accession>
<accession>A0A1R1QIP3</accession>
<dbReference type="OrthoDB" id="8719215at2"/>
<evidence type="ECO:0000313" key="1">
    <source>
        <dbReference type="EMBL" id="OMI04525.1"/>
    </source>
</evidence>
<name>A0A1R1RZP3_9BACI</name>
<organism evidence="1 2">
    <name type="scientific">Bacillus swezeyi</name>
    <dbReference type="NCBI Taxonomy" id="1925020"/>
    <lineage>
        <taxon>Bacteria</taxon>
        <taxon>Bacillati</taxon>
        <taxon>Bacillota</taxon>
        <taxon>Bacilli</taxon>
        <taxon>Bacillales</taxon>
        <taxon>Bacillaceae</taxon>
        <taxon>Bacillus</taxon>
    </lineage>
</organism>
<dbReference type="PANTHER" id="PTHR36433">
    <property type="entry name" value="HYPOTHETICAL CYTOSOLIC PROTEIN"/>
    <property type="match status" value="1"/>
</dbReference>
<dbReference type="Gene3D" id="2.40.50.480">
    <property type="match status" value="1"/>
</dbReference>
<dbReference type="PANTHER" id="PTHR36433:SF2">
    <property type="entry name" value="YXEA FAMILY PROTEIN"/>
    <property type="match status" value="1"/>
</dbReference>
<dbReference type="AlphaFoldDB" id="A0A1R1RZP3"/>
<proteinExistence type="predicted"/>
<dbReference type="Pfam" id="PF06486">
    <property type="entry name" value="DUF1093"/>
    <property type="match status" value="1"/>
</dbReference>